<sequence length="93" mass="10900">MPRLRTDRNLRAAMPPPPLKDLPSRCCYRTWPMPDGVSLNSYKFLVSEEHKFLVLHTLWLELLEKIIVSLLGALYIGSHNRVTRVQSREHYKV</sequence>
<dbReference type="Proteomes" id="UP000324897">
    <property type="component" value="Unassembled WGS sequence"/>
</dbReference>
<dbReference type="EMBL" id="RWGY01000045">
    <property type="protein sequence ID" value="TVU07416.1"/>
    <property type="molecule type" value="Genomic_DNA"/>
</dbReference>
<comment type="caution">
    <text evidence="1">The sequence shown here is derived from an EMBL/GenBank/DDBJ whole genome shotgun (WGS) entry which is preliminary data.</text>
</comment>
<organism evidence="1 2">
    <name type="scientific">Eragrostis curvula</name>
    <name type="common">weeping love grass</name>
    <dbReference type="NCBI Taxonomy" id="38414"/>
    <lineage>
        <taxon>Eukaryota</taxon>
        <taxon>Viridiplantae</taxon>
        <taxon>Streptophyta</taxon>
        <taxon>Embryophyta</taxon>
        <taxon>Tracheophyta</taxon>
        <taxon>Spermatophyta</taxon>
        <taxon>Magnoliopsida</taxon>
        <taxon>Liliopsida</taxon>
        <taxon>Poales</taxon>
        <taxon>Poaceae</taxon>
        <taxon>PACMAD clade</taxon>
        <taxon>Chloridoideae</taxon>
        <taxon>Eragrostideae</taxon>
        <taxon>Eragrostidinae</taxon>
        <taxon>Eragrostis</taxon>
    </lineage>
</organism>
<dbReference type="AlphaFoldDB" id="A0A5J9T7P9"/>
<evidence type="ECO:0000313" key="1">
    <source>
        <dbReference type="EMBL" id="TVU07416.1"/>
    </source>
</evidence>
<keyword evidence="2" id="KW-1185">Reference proteome</keyword>
<accession>A0A5J9T7P9</accession>
<protein>
    <submittedName>
        <fullName evidence="1">Uncharacterized protein</fullName>
    </submittedName>
</protein>
<name>A0A5J9T7P9_9POAL</name>
<reference evidence="1 2" key="1">
    <citation type="journal article" date="2019" name="Sci. Rep.">
        <title>A high-quality genome of Eragrostis curvula grass provides insights into Poaceae evolution and supports new strategies to enhance forage quality.</title>
        <authorList>
            <person name="Carballo J."/>
            <person name="Santos B.A.C.M."/>
            <person name="Zappacosta D."/>
            <person name="Garbus I."/>
            <person name="Selva J.P."/>
            <person name="Gallo C.A."/>
            <person name="Diaz A."/>
            <person name="Albertini E."/>
            <person name="Caccamo M."/>
            <person name="Echenique V."/>
        </authorList>
    </citation>
    <scope>NUCLEOTIDE SEQUENCE [LARGE SCALE GENOMIC DNA]</scope>
    <source>
        <strain evidence="2">cv. Victoria</strain>
        <tissue evidence="1">Leaf</tissue>
    </source>
</reference>
<dbReference type="Gramene" id="TVU07416">
    <property type="protein sequence ID" value="TVU07416"/>
    <property type="gene ID" value="EJB05_47470"/>
</dbReference>
<feature type="non-terminal residue" evidence="1">
    <location>
        <position position="1"/>
    </location>
</feature>
<gene>
    <name evidence="1" type="ORF">EJB05_47470</name>
</gene>
<proteinExistence type="predicted"/>
<evidence type="ECO:0000313" key="2">
    <source>
        <dbReference type="Proteomes" id="UP000324897"/>
    </source>
</evidence>